<dbReference type="PANTHER" id="PTHR31123">
    <property type="entry name" value="ACCUMULATION OF DYADS PROTEIN 2-RELATED"/>
    <property type="match status" value="1"/>
</dbReference>
<protein>
    <submittedName>
        <fullName evidence="7">GPR1/FUN34/yaaH</fullName>
    </submittedName>
</protein>
<dbReference type="GO" id="GO:0005886">
    <property type="term" value="C:plasma membrane"/>
    <property type="evidence" value="ECO:0007669"/>
    <property type="project" value="TreeGrafter"/>
</dbReference>
<feature type="transmembrane region" description="Helical" evidence="6">
    <location>
        <begin position="116"/>
        <end position="137"/>
    </location>
</feature>
<dbReference type="AlphaFoldDB" id="A0A0F7SQP7"/>
<feature type="transmembrane region" description="Helical" evidence="6">
    <location>
        <begin position="35"/>
        <end position="55"/>
    </location>
</feature>
<evidence type="ECO:0000256" key="6">
    <source>
        <dbReference type="SAM" id="Phobius"/>
    </source>
</evidence>
<dbReference type="InterPro" id="IPR051633">
    <property type="entry name" value="AceTr"/>
</dbReference>
<evidence type="ECO:0000256" key="5">
    <source>
        <dbReference type="ARBA" id="ARBA00023136"/>
    </source>
</evidence>
<keyword evidence="5 6" id="KW-0472">Membrane</keyword>
<sequence>MAFAYGGLCQLLAGMWEFAAGNTFGATAFSSYGGFWISFGFIYWPSSGILTATYAPGELASVLGIYLIAWFIFTFLMMLGTLRSSLALFLVFFFLTWTFLLLAIGEFQASANCHKAGGALGIITAFIAFYTGISGIYTADTTFFTLPTYSLAREADKAKNQ</sequence>
<proteinExistence type="inferred from homology"/>
<comment type="similarity">
    <text evidence="2">Belongs to the acetate uptake transporter (AceTr) (TC 2.A.96) family.</text>
</comment>
<feature type="transmembrane region" description="Helical" evidence="6">
    <location>
        <begin position="62"/>
        <end position="80"/>
    </location>
</feature>
<dbReference type="Pfam" id="PF01184">
    <property type="entry name" value="Gpr1_Fun34_YaaH"/>
    <property type="match status" value="1"/>
</dbReference>
<evidence type="ECO:0000256" key="4">
    <source>
        <dbReference type="ARBA" id="ARBA00022989"/>
    </source>
</evidence>
<keyword evidence="4 6" id="KW-1133">Transmembrane helix</keyword>
<dbReference type="NCBIfam" id="NF038013">
    <property type="entry name" value="AceTr_1"/>
    <property type="match status" value="1"/>
</dbReference>
<accession>A0A0F7SQP7</accession>
<evidence type="ECO:0000313" key="7">
    <source>
        <dbReference type="EMBL" id="CED83761.1"/>
    </source>
</evidence>
<reference evidence="7" key="1">
    <citation type="submission" date="2014-08" db="EMBL/GenBank/DDBJ databases">
        <authorList>
            <person name="Sharma Rahul"/>
            <person name="Thines Marco"/>
        </authorList>
    </citation>
    <scope>NUCLEOTIDE SEQUENCE</scope>
</reference>
<dbReference type="PANTHER" id="PTHR31123:SF1">
    <property type="entry name" value="ACCUMULATION OF DYADS PROTEIN 2-RELATED"/>
    <property type="match status" value="1"/>
</dbReference>
<evidence type="ECO:0000256" key="3">
    <source>
        <dbReference type="ARBA" id="ARBA00022692"/>
    </source>
</evidence>
<dbReference type="GO" id="GO:0015123">
    <property type="term" value="F:acetate transmembrane transporter activity"/>
    <property type="evidence" value="ECO:0007669"/>
    <property type="project" value="TreeGrafter"/>
</dbReference>
<organism evidence="7">
    <name type="scientific">Phaffia rhodozyma</name>
    <name type="common">Yeast</name>
    <name type="synonym">Xanthophyllomyces dendrorhous</name>
    <dbReference type="NCBI Taxonomy" id="264483"/>
    <lineage>
        <taxon>Eukaryota</taxon>
        <taxon>Fungi</taxon>
        <taxon>Dikarya</taxon>
        <taxon>Basidiomycota</taxon>
        <taxon>Agaricomycotina</taxon>
        <taxon>Tremellomycetes</taxon>
        <taxon>Cystofilobasidiales</taxon>
        <taxon>Mrakiaceae</taxon>
        <taxon>Phaffia</taxon>
    </lineage>
</organism>
<feature type="transmembrane region" description="Helical" evidence="6">
    <location>
        <begin position="86"/>
        <end position="104"/>
    </location>
</feature>
<keyword evidence="3 6" id="KW-0812">Transmembrane</keyword>
<comment type="subcellular location">
    <subcellularLocation>
        <location evidence="1">Membrane</location>
        <topology evidence="1">Multi-pass membrane protein</topology>
    </subcellularLocation>
</comment>
<evidence type="ECO:0000256" key="2">
    <source>
        <dbReference type="ARBA" id="ARBA00005587"/>
    </source>
</evidence>
<evidence type="ECO:0000256" key="1">
    <source>
        <dbReference type="ARBA" id="ARBA00004141"/>
    </source>
</evidence>
<name>A0A0F7SQP7_PHARH</name>
<dbReference type="InterPro" id="IPR000791">
    <property type="entry name" value="Gpr1/Fun34/SatP-like"/>
</dbReference>
<dbReference type="EMBL" id="LN483157">
    <property type="protein sequence ID" value="CED83761.1"/>
    <property type="molecule type" value="Genomic_DNA"/>
</dbReference>